<organism evidence="1 2">
    <name type="scientific">Laccaria amethystina LaAM-08-1</name>
    <dbReference type="NCBI Taxonomy" id="1095629"/>
    <lineage>
        <taxon>Eukaryota</taxon>
        <taxon>Fungi</taxon>
        <taxon>Dikarya</taxon>
        <taxon>Basidiomycota</taxon>
        <taxon>Agaricomycotina</taxon>
        <taxon>Agaricomycetes</taxon>
        <taxon>Agaricomycetidae</taxon>
        <taxon>Agaricales</taxon>
        <taxon>Agaricineae</taxon>
        <taxon>Hydnangiaceae</taxon>
        <taxon>Laccaria</taxon>
    </lineage>
</organism>
<dbReference type="EMBL" id="KN838847">
    <property type="protein sequence ID" value="KIJ93384.1"/>
    <property type="molecule type" value="Genomic_DNA"/>
</dbReference>
<name>A0A0C9WIR1_9AGAR</name>
<proteinExistence type="predicted"/>
<reference evidence="2" key="2">
    <citation type="submission" date="2015-01" db="EMBL/GenBank/DDBJ databases">
        <title>Evolutionary Origins and Diversification of the Mycorrhizal Mutualists.</title>
        <authorList>
            <consortium name="DOE Joint Genome Institute"/>
            <consortium name="Mycorrhizal Genomics Consortium"/>
            <person name="Kohler A."/>
            <person name="Kuo A."/>
            <person name="Nagy L.G."/>
            <person name="Floudas D."/>
            <person name="Copeland A."/>
            <person name="Barry K.W."/>
            <person name="Cichocki N."/>
            <person name="Veneault-Fourrey C."/>
            <person name="LaButti K."/>
            <person name="Lindquist E.A."/>
            <person name="Lipzen A."/>
            <person name="Lundell T."/>
            <person name="Morin E."/>
            <person name="Murat C."/>
            <person name="Riley R."/>
            <person name="Ohm R."/>
            <person name="Sun H."/>
            <person name="Tunlid A."/>
            <person name="Henrissat B."/>
            <person name="Grigoriev I.V."/>
            <person name="Hibbett D.S."/>
            <person name="Martin F."/>
        </authorList>
    </citation>
    <scope>NUCLEOTIDE SEQUENCE [LARGE SCALE GENOMIC DNA]</scope>
    <source>
        <strain evidence="2">LaAM-08-1</strain>
    </source>
</reference>
<dbReference type="Proteomes" id="UP000054477">
    <property type="component" value="Unassembled WGS sequence"/>
</dbReference>
<accession>A0A0C9WIR1</accession>
<keyword evidence="2" id="KW-1185">Reference proteome</keyword>
<gene>
    <name evidence="1" type="ORF">K443DRAFT_684586</name>
</gene>
<protein>
    <submittedName>
        <fullName evidence="1">Uncharacterized protein</fullName>
    </submittedName>
</protein>
<dbReference type="HOGENOM" id="CLU_1555503_0_0_1"/>
<evidence type="ECO:0000313" key="1">
    <source>
        <dbReference type="EMBL" id="KIJ93384.1"/>
    </source>
</evidence>
<dbReference type="OrthoDB" id="3008788at2759"/>
<evidence type="ECO:0000313" key="2">
    <source>
        <dbReference type="Proteomes" id="UP000054477"/>
    </source>
</evidence>
<sequence length="172" mass="18821">MLTPTDNFNVVQALRTHSGIATLHSKLRLGIHSAPTELCSRHTLTRNAPAHTTSTYTRSIARIEDTLQTPSPRNLPPLVWTKGNLSARRYNAPRARPAFSNFCERLLLMNRVWKQQRDIKGVRDTLQGENEAVEGGCCYAGSEADGVGCPEGEAFRGSWGGQVGCWKDGGSA</sequence>
<reference evidence="1 2" key="1">
    <citation type="submission" date="2014-04" db="EMBL/GenBank/DDBJ databases">
        <authorList>
            <consortium name="DOE Joint Genome Institute"/>
            <person name="Kuo A."/>
            <person name="Kohler A."/>
            <person name="Nagy L.G."/>
            <person name="Floudas D."/>
            <person name="Copeland A."/>
            <person name="Barry K.W."/>
            <person name="Cichocki N."/>
            <person name="Veneault-Fourrey C."/>
            <person name="LaButti K."/>
            <person name="Lindquist E.A."/>
            <person name="Lipzen A."/>
            <person name="Lundell T."/>
            <person name="Morin E."/>
            <person name="Murat C."/>
            <person name="Sun H."/>
            <person name="Tunlid A."/>
            <person name="Henrissat B."/>
            <person name="Grigoriev I.V."/>
            <person name="Hibbett D.S."/>
            <person name="Martin F."/>
            <person name="Nordberg H.P."/>
            <person name="Cantor M.N."/>
            <person name="Hua S.X."/>
        </authorList>
    </citation>
    <scope>NUCLEOTIDE SEQUENCE [LARGE SCALE GENOMIC DNA]</scope>
    <source>
        <strain evidence="1 2">LaAM-08-1</strain>
    </source>
</reference>
<dbReference type="AlphaFoldDB" id="A0A0C9WIR1"/>